<dbReference type="PRINTS" id="PR00081">
    <property type="entry name" value="GDHRDH"/>
</dbReference>
<evidence type="ECO:0000256" key="2">
    <source>
        <dbReference type="ARBA" id="ARBA00023002"/>
    </source>
</evidence>
<evidence type="ECO:0000259" key="3">
    <source>
        <dbReference type="SMART" id="SM00822"/>
    </source>
</evidence>
<protein>
    <submittedName>
        <fullName evidence="4">Short-chain dehydrogenase</fullName>
    </submittedName>
</protein>
<dbReference type="SMART" id="SM00822">
    <property type="entry name" value="PKS_KR"/>
    <property type="match status" value="1"/>
</dbReference>
<dbReference type="InterPro" id="IPR036291">
    <property type="entry name" value="NAD(P)-bd_dom_sf"/>
</dbReference>
<dbReference type="SUPFAM" id="SSF51735">
    <property type="entry name" value="NAD(P)-binding Rossmann-fold domains"/>
    <property type="match status" value="1"/>
</dbReference>
<dbReference type="OrthoDB" id="9806974at2"/>
<dbReference type="Gene3D" id="3.40.50.720">
    <property type="entry name" value="NAD(P)-binding Rossmann-like Domain"/>
    <property type="match status" value="1"/>
</dbReference>
<reference evidence="4 5" key="1">
    <citation type="submission" date="2014-03" db="EMBL/GenBank/DDBJ databases">
        <title>Bradyrhizobium valentinum sp. nov., isolated from effective nodules of Lupinus mariae-josephae, a lupine endemic of basic-lime soils in Eastern Spain.</title>
        <authorList>
            <person name="Duran D."/>
            <person name="Rey L."/>
            <person name="Navarro A."/>
            <person name="Busquets A."/>
            <person name="Imperial J."/>
            <person name="Ruiz-Argueso T."/>
        </authorList>
    </citation>
    <scope>NUCLEOTIDE SEQUENCE [LARGE SCALE GENOMIC DNA]</scope>
    <source>
        <strain evidence="4 5">PAC68</strain>
    </source>
</reference>
<sequence length="234" mass="24215">MLLAGKKVVVVGGSSGIGLATAEMAKREGADVIVASRNVEKLDAVAEKLNAIAIPADVTSDDSVANLFRRCGPVDHVVVTAAQLRTGPFKTVAMEDVRSTMEGKFWGAWRVAREAEIRAGGSLTLVSGFLSVRPRPNSAIVSAANGALESLAKALALELALVRVNAVSPGVIDTPIRAAMPEEARREMLAKTAAALPVGRVGIGDDIARQILAFMANGFATGSIVYVDGGALVI</sequence>
<keyword evidence="5" id="KW-1185">Reference proteome</keyword>
<feature type="domain" description="Ketoreductase" evidence="3">
    <location>
        <begin position="6"/>
        <end position="175"/>
    </location>
</feature>
<comment type="similarity">
    <text evidence="1">Belongs to the short-chain dehydrogenases/reductases (SDR) family.</text>
</comment>
<dbReference type="NCBIfam" id="NF005449">
    <property type="entry name" value="PRK07041.1"/>
    <property type="match status" value="1"/>
</dbReference>
<organism evidence="4 5">
    <name type="scientific">Bradyrhizobium jicamae</name>
    <dbReference type="NCBI Taxonomy" id="280332"/>
    <lineage>
        <taxon>Bacteria</taxon>
        <taxon>Pseudomonadati</taxon>
        <taxon>Pseudomonadota</taxon>
        <taxon>Alphaproteobacteria</taxon>
        <taxon>Hyphomicrobiales</taxon>
        <taxon>Nitrobacteraceae</taxon>
        <taxon>Bradyrhizobium</taxon>
    </lineage>
</organism>
<comment type="caution">
    <text evidence="4">The sequence shown here is derived from an EMBL/GenBank/DDBJ whole genome shotgun (WGS) entry which is preliminary data.</text>
</comment>
<name>A0A0R3LPZ8_9BRAD</name>
<dbReference type="RefSeq" id="WP_057836397.1">
    <property type="nucleotide sequence ID" value="NZ_LLXZ01000102.1"/>
</dbReference>
<dbReference type="AlphaFoldDB" id="A0A0R3LPZ8"/>
<dbReference type="Proteomes" id="UP000050863">
    <property type="component" value="Unassembled WGS sequence"/>
</dbReference>
<dbReference type="InterPro" id="IPR002347">
    <property type="entry name" value="SDR_fam"/>
</dbReference>
<dbReference type="GO" id="GO:0016491">
    <property type="term" value="F:oxidoreductase activity"/>
    <property type="evidence" value="ECO:0007669"/>
    <property type="project" value="UniProtKB-KW"/>
</dbReference>
<accession>A0A0R3LPZ8</accession>
<dbReference type="EMBL" id="LLXZ01000102">
    <property type="protein sequence ID" value="KRR07379.1"/>
    <property type="molecule type" value="Genomic_DNA"/>
</dbReference>
<dbReference type="Pfam" id="PF13561">
    <property type="entry name" value="adh_short_C2"/>
    <property type="match status" value="1"/>
</dbReference>
<dbReference type="STRING" id="280332.CQ12_00935"/>
<evidence type="ECO:0000313" key="5">
    <source>
        <dbReference type="Proteomes" id="UP000050863"/>
    </source>
</evidence>
<evidence type="ECO:0000313" key="4">
    <source>
        <dbReference type="EMBL" id="KRR07379.1"/>
    </source>
</evidence>
<evidence type="ECO:0000256" key="1">
    <source>
        <dbReference type="ARBA" id="ARBA00006484"/>
    </source>
</evidence>
<dbReference type="PANTHER" id="PTHR43477">
    <property type="entry name" value="DIHYDROANTICAPSIN 7-DEHYDROGENASE"/>
    <property type="match status" value="1"/>
</dbReference>
<dbReference type="PANTHER" id="PTHR43477:SF1">
    <property type="entry name" value="DIHYDROANTICAPSIN 7-DEHYDROGENASE"/>
    <property type="match status" value="1"/>
</dbReference>
<proteinExistence type="inferred from homology"/>
<dbReference type="InterPro" id="IPR057326">
    <property type="entry name" value="KR_dom"/>
</dbReference>
<keyword evidence="2" id="KW-0560">Oxidoreductase</keyword>
<gene>
    <name evidence="4" type="ORF">CQ12_00935</name>
</gene>
<dbReference type="InterPro" id="IPR051122">
    <property type="entry name" value="SDR_DHRS6-like"/>
</dbReference>